<evidence type="ECO:0000313" key="2">
    <source>
        <dbReference type="Proteomes" id="UP001432059"/>
    </source>
</evidence>
<dbReference type="Proteomes" id="UP001432059">
    <property type="component" value="Chromosome"/>
</dbReference>
<accession>A0AAU0F484</accession>
<keyword evidence="2" id="KW-1185">Reference proteome</keyword>
<dbReference type="EMBL" id="CP136426">
    <property type="protein sequence ID" value="WOC52893.1"/>
    <property type="molecule type" value="Genomic_DNA"/>
</dbReference>
<dbReference type="InterPro" id="IPR007530">
    <property type="entry name" value="Aminoglycoside_adenylylTfrase"/>
</dbReference>
<dbReference type="SUPFAM" id="SSF81301">
    <property type="entry name" value="Nucleotidyltransferase"/>
    <property type="match status" value="1"/>
</dbReference>
<sequence>MKVRDEKLKAIIDWSKNNRDIRAVLLTSSLVNPLAPVDDFSDLDIEFVFEDNTNYISDKSWTLKFGNPIAMIEEDESCFNHKHAMKMLLYEDGVKVDFKLYSKSKFIKETQEKELPEDWDIGYKILIDKDGITKQMLKPTYQFPLSKNRLKKSFKI</sequence>
<proteinExistence type="predicted"/>
<dbReference type="Gene3D" id="3.30.460.10">
    <property type="entry name" value="Beta Polymerase, domain 2"/>
    <property type="match status" value="1"/>
</dbReference>
<reference evidence="1" key="1">
    <citation type="submission" date="2023-10" db="EMBL/GenBank/DDBJ databases">
        <title>Characterization and whole genome sequencing of a novel strain of Bergeyella porcorum QD2021 isolated from pig.</title>
        <authorList>
            <person name="Liu G."/>
            <person name="Chen C."/>
            <person name="Han X."/>
        </authorList>
    </citation>
    <scope>NUCLEOTIDE SEQUENCE</scope>
    <source>
        <strain evidence="1">QD2021</strain>
    </source>
</reference>
<dbReference type="KEGG" id="bpor:BPO_2246"/>
<evidence type="ECO:0000313" key="1">
    <source>
        <dbReference type="EMBL" id="WOC52893.1"/>
    </source>
</evidence>
<dbReference type="Pfam" id="PF04439">
    <property type="entry name" value="Adenyl_transf"/>
    <property type="match status" value="1"/>
</dbReference>
<dbReference type="AlphaFoldDB" id="A0AAU0F484"/>
<dbReference type="InterPro" id="IPR043519">
    <property type="entry name" value="NT_sf"/>
</dbReference>
<organism evidence="1 2">
    <name type="scientific">Bergeyella porcorum</name>
    <dbReference type="NCBI Taxonomy" id="1735111"/>
    <lineage>
        <taxon>Bacteria</taxon>
        <taxon>Pseudomonadati</taxon>
        <taxon>Bacteroidota</taxon>
        <taxon>Flavobacteriia</taxon>
        <taxon>Flavobacteriales</taxon>
        <taxon>Weeksellaceae</taxon>
        <taxon>Bergeyella</taxon>
    </lineage>
</organism>
<protein>
    <submittedName>
        <fullName evidence="1">Aminoglycoside 6-adenylyltransferase</fullName>
    </submittedName>
</protein>
<name>A0AAU0F484_9FLAO</name>
<gene>
    <name evidence="1" type="primary">aadK</name>
    <name evidence="1" type="ORF">BPO_2246</name>
</gene>